<accession>Q5DDK4</accession>
<name>Q5DDK4_SCHJA</name>
<reference evidence="1" key="2">
    <citation type="journal article" date="2006" name="PLoS Pathog.">
        <title>New perspectives on host-parasite interplay by comparative transcriptomic and proteomic analyses of Schistosoma japonicum.</title>
        <authorList>
            <person name="Liu F."/>
            <person name="Lu J."/>
            <person name="Hu W."/>
            <person name="Wang S.Y."/>
            <person name="Cui S.J."/>
            <person name="Chi M."/>
            <person name="Yan Q."/>
            <person name="Wang X.R."/>
            <person name="Song H.D."/>
            <person name="Xu X.N."/>
            <person name="Wang J.J."/>
            <person name="Zhang X.L."/>
            <person name="Zhang X."/>
            <person name="Wang Z.Q."/>
            <person name="Xue C.L."/>
            <person name="Brindley P.J."/>
            <person name="McManus D.P."/>
            <person name="Yang P.Y."/>
            <person name="Feng Z."/>
            <person name="Chen Z."/>
            <person name="Han Z.G."/>
        </authorList>
    </citation>
    <scope>NUCLEOTIDE SEQUENCE</scope>
</reference>
<organism evidence="1">
    <name type="scientific">Schistosoma japonicum</name>
    <name type="common">Blood fluke</name>
    <dbReference type="NCBI Taxonomy" id="6182"/>
    <lineage>
        <taxon>Eukaryota</taxon>
        <taxon>Metazoa</taxon>
        <taxon>Spiralia</taxon>
        <taxon>Lophotrochozoa</taxon>
        <taxon>Platyhelminthes</taxon>
        <taxon>Trematoda</taxon>
        <taxon>Digenea</taxon>
        <taxon>Strigeidida</taxon>
        <taxon>Schistosomatoidea</taxon>
        <taxon>Schistosomatidae</taxon>
        <taxon>Schistosoma</taxon>
    </lineage>
</organism>
<sequence>MGIYNSSHPDITFMGACCAKSCFYCIRTYCFLVVCKEQSQHLVYFLSGVVSDSVMQPAAATVGSIKKLIVMAPNKSSLEDFVRSNTVAIDECVVRAIKHNGIKKRKVD</sequence>
<proteinExistence type="evidence at transcript level"/>
<reference evidence="1" key="1">
    <citation type="submission" date="2004-11" db="EMBL/GenBank/DDBJ databases">
        <title>The full-length cDNA sequences of Schistosoma japonicum genes.</title>
        <authorList>
            <person name="Han Z."/>
        </authorList>
    </citation>
    <scope>NUCLEOTIDE SEQUENCE</scope>
</reference>
<dbReference type="AlphaFoldDB" id="Q5DDK4"/>
<dbReference type="EMBL" id="AY814370">
    <property type="protein sequence ID" value="AAW26102.1"/>
    <property type="molecule type" value="mRNA"/>
</dbReference>
<evidence type="ECO:0000313" key="1">
    <source>
        <dbReference type="EMBL" id="AAW26102.1"/>
    </source>
</evidence>
<protein>
    <submittedName>
        <fullName evidence="1">SJCHGC06620 protein</fullName>
    </submittedName>
</protein>